<proteinExistence type="predicted"/>
<dbReference type="GeneID" id="63861437"/>
<reference evidence="1 2" key="1">
    <citation type="submission" date="2018-02" db="EMBL/GenBank/DDBJ databases">
        <title>The genomes of Aspergillus section Nigri reveals drivers in fungal speciation.</title>
        <authorList>
            <consortium name="DOE Joint Genome Institute"/>
            <person name="Vesth T.C."/>
            <person name="Nybo J."/>
            <person name="Theobald S."/>
            <person name="Brandl J."/>
            <person name="Frisvad J.C."/>
            <person name="Nielsen K.F."/>
            <person name="Lyhne E.K."/>
            <person name="Kogle M.E."/>
            <person name="Kuo A."/>
            <person name="Riley R."/>
            <person name="Clum A."/>
            <person name="Nolan M."/>
            <person name="Lipzen A."/>
            <person name="Salamov A."/>
            <person name="Henrissat B."/>
            <person name="Wiebenga A."/>
            <person name="De vries R.P."/>
            <person name="Grigoriev I.V."/>
            <person name="Mortensen U.H."/>
            <person name="Andersen M.R."/>
            <person name="Baker S.E."/>
        </authorList>
    </citation>
    <scope>NUCLEOTIDE SEQUENCE [LARGE SCALE GENOMIC DNA]</scope>
    <source>
        <strain evidence="1 2">CBS 313.89</strain>
    </source>
</reference>
<dbReference type="AlphaFoldDB" id="A0A8G1W459"/>
<organism evidence="1 2">
    <name type="scientific">Aspergillus fijiensis CBS 313.89</name>
    <dbReference type="NCBI Taxonomy" id="1448319"/>
    <lineage>
        <taxon>Eukaryota</taxon>
        <taxon>Fungi</taxon>
        <taxon>Dikarya</taxon>
        <taxon>Ascomycota</taxon>
        <taxon>Pezizomycotina</taxon>
        <taxon>Eurotiomycetes</taxon>
        <taxon>Eurotiomycetidae</taxon>
        <taxon>Eurotiales</taxon>
        <taxon>Aspergillaceae</taxon>
        <taxon>Aspergillus</taxon>
    </lineage>
</organism>
<accession>A0A8G1W459</accession>
<keyword evidence="2" id="KW-1185">Reference proteome</keyword>
<dbReference type="RefSeq" id="XP_040803829.1">
    <property type="nucleotide sequence ID" value="XM_040944104.1"/>
</dbReference>
<name>A0A8G1W459_9EURO</name>
<dbReference type="OrthoDB" id="70588at2759"/>
<evidence type="ECO:0000313" key="2">
    <source>
        <dbReference type="Proteomes" id="UP000249789"/>
    </source>
</evidence>
<protein>
    <submittedName>
        <fullName evidence="1">Uncharacterized protein</fullName>
    </submittedName>
</protein>
<dbReference type="Proteomes" id="UP000249789">
    <property type="component" value="Unassembled WGS sequence"/>
</dbReference>
<sequence length="76" mass="8650">MDNIEAPALLAYRDGDVFATIVEIMRQIPKGRSLSADSLEDLLKMYVVFPPYPSPRIFDTNHNQHGQAPHPLKQHH</sequence>
<evidence type="ECO:0000313" key="1">
    <source>
        <dbReference type="EMBL" id="RAK79819.1"/>
    </source>
</evidence>
<dbReference type="VEuPathDB" id="FungiDB:BO72DRAFT_445638"/>
<gene>
    <name evidence="1" type="ORF">BO72DRAFT_445638</name>
</gene>
<dbReference type="EMBL" id="KZ824631">
    <property type="protein sequence ID" value="RAK79819.1"/>
    <property type="molecule type" value="Genomic_DNA"/>
</dbReference>